<reference evidence="1 2" key="1">
    <citation type="submission" date="2019-09" db="EMBL/GenBank/DDBJ databases">
        <title>A chromosome-level genome assembly of the Chinese tupelo Nyssa sinensis.</title>
        <authorList>
            <person name="Yang X."/>
            <person name="Kang M."/>
            <person name="Yang Y."/>
            <person name="Xiong H."/>
            <person name="Wang M."/>
            <person name="Zhang Z."/>
            <person name="Wang Z."/>
            <person name="Wu H."/>
            <person name="Ma T."/>
            <person name="Liu J."/>
            <person name="Xi Z."/>
        </authorList>
    </citation>
    <scope>NUCLEOTIDE SEQUENCE [LARGE SCALE GENOMIC DNA]</scope>
    <source>
        <strain evidence="1">J267</strain>
        <tissue evidence="1">Leaf</tissue>
    </source>
</reference>
<evidence type="ECO:0000313" key="2">
    <source>
        <dbReference type="Proteomes" id="UP000325577"/>
    </source>
</evidence>
<protein>
    <submittedName>
        <fullName evidence="1">Uncharacterized protein</fullName>
    </submittedName>
</protein>
<accession>A0A5J5BYH1</accession>
<dbReference type="EMBL" id="CM018032">
    <property type="protein sequence ID" value="KAA8546990.1"/>
    <property type="molecule type" value="Genomic_DNA"/>
</dbReference>
<evidence type="ECO:0000313" key="1">
    <source>
        <dbReference type="EMBL" id="KAA8546990.1"/>
    </source>
</evidence>
<sequence length="110" mass="11960">MVVFGPRVDRGWGFCGWVDGESYGRLVKFLWLNRSVGLFESSSSAEDVAVFVMNWIADSVMAVVGFIDPVVSVFGGNACVRLVRCKIGDGDDDANSDQVHWAALDKLGGR</sequence>
<keyword evidence="2" id="KW-1185">Reference proteome</keyword>
<dbReference type="Proteomes" id="UP000325577">
    <property type="component" value="Linkage Group LG1"/>
</dbReference>
<organism evidence="1 2">
    <name type="scientific">Nyssa sinensis</name>
    <dbReference type="NCBI Taxonomy" id="561372"/>
    <lineage>
        <taxon>Eukaryota</taxon>
        <taxon>Viridiplantae</taxon>
        <taxon>Streptophyta</taxon>
        <taxon>Embryophyta</taxon>
        <taxon>Tracheophyta</taxon>
        <taxon>Spermatophyta</taxon>
        <taxon>Magnoliopsida</taxon>
        <taxon>eudicotyledons</taxon>
        <taxon>Gunneridae</taxon>
        <taxon>Pentapetalae</taxon>
        <taxon>asterids</taxon>
        <taxon>Cornales</taxon>
        <taxon>Nyssaceae</taxon>
        <taxon>Nyssa</taxon>
    </lineage>
</organism>
<dbReference type="AlphaFoldDB" id="A0A5J5BYH1"/>
<proteinExistence type="predicted"/>
<gene>
    <name evidence="1" type="ORF">F0562_003419</name>
</gene>
<name>A0A5J5BYH1_9ASTE</name>